<dbReference type="CDD" id="cd14503">
    <property type="entry name" value="PTP-bact"/>
    <property type="match status" value="1"/>
</dbReference>
<dbReference type="Proteomes" id="UP000693972">
    <property type="component" value="Unassembled WGS sequence"/>
</dbReference>
<dbReference type="EMBL" id="JAIMBW010000001">
    <property type="protein sequence ID" value="MBY4892483.1"/>
    <property type="molecule type" value="Genomic_DNA"/>
</dbReference>
<dbReference type="Gene3D" id="3.90.190.10">
    <property type="entry name" value="Protein tyrosine phosphatase superfamily"/>
    <property type="match status" value="1"/>
</dbReference>
<dbReference type="RefSeq" id="WP_257892274.1">
    <property type="nucleotide sequence ID" value="NZ_JAIMBW010000001.1"/>
</dbReference>
<accession>A0A975TXR0</accession>
<dbReference type="EMBL" id="CP078073">
    <property type="protein sequence ID" value="QXL89230.1"/>
    <property type="molecule type" value="Genomic_DNA"/>
</dbReference>
<feature type="domain" description="Beta-lactamase hydrolase-like protein phosphatase-like" evidence="1">
    <location>
        <begin position="2"/>
        <end position="110"/>
    </location>
</feature>
<evidence type="ECO:0000313" key="3">
    <source>
        <dbReference type="EMBL" id="QXL89230.1"/>
    </source>
</evidence>
<keyword evidence="4" id="KW-1185">Reference proteome</keyword>
<protein>
    <submittedName>
        <fullName evidence="3">TIGR01244 family phosphatase</fullName>
    </submittedName>
</protein>
<name>A0A975TXR0_9RHOB</name>
<dbReference type="InterPro" id="IPR005939">
    <property type="entry name" value="BLH_phosphatase-like"/>
</dbReference>
<sequence>MDLRQITPTYSVTPQIEPSDIATLAAMGVKTLICNRPDMENPPALQAAVMQAEAEAHGIDFIYNPFQGHTMSQDHVDEQADALADAEGPVVGYCASGNRCTVVWAFGVAGHVPVDEIIAIGTSHGYPFEQLRPALEAAAARNTQG</sequence>
<dbReference type="Pfam" id="PF04273">
    <property type="entry name" value="BLH_phosphatase"/>
    <property type="match status" value="1"/>
</dbReference>
<dbReference type="NCBIfam" id="TIGR01244">
    <property type="entry name" value="TIGR01244 family sulfur transferase"/>
    <property type="match status" value="1"/>
</dbReference>
<dbReference type="AlphaFoldDB" id="A0A975TXR0"/>
<gene>
    <name evidence="2" type="ORF">KUL25_06875</name>
    <name evidence="3" type="ORF">KUL25_06880</name>
</gene>
<evidence type="ECO:0000313" key="4">
    <source>
        <dbReference type="Proteomes" id="UP000693972"/>
    </source>
</evidence>
<dbReference type="InterPro" id="IPR029021">
    <property type="entry name" value="Prot-tyrosine_phosphatase-like"/>
</dbReference>
<evidence type="ECO:0000313" key="2">
    <source>
        <dbReference type="EMBL" id="MBY4892483.1"/>
    </source>
</evidence>
<organism evidence="3">
    <name type="scientific">Gymnodinialimonas phycosphaerae</name>
    <dbReference type="NCBI Taxonomy" id="2841589"/>
    <lineage>
        <taxon>Bacteria</taxon>
        <taxon>Pseudomonadati</taxon>
        <taxon>Pseudomonadota</taxon>
        <taxon>Alphaproteobacteria</taxon>
        <taxon>Rhodobacterales</taxon>
        <taxon>Paracoccaceae</taxon>
        <taxon>Gymnodinialimonas</taxon>
    </lineage>
</organism>
<reference evidence="3 4" key="1">
    <citation type="submission" date="2021-07" db="EMBL/GenBank/DDBJ databases">
        <title>Karlodiniumbacter phycospheric gen. nov., sp. nov., a phycosphere bacterium isolated from karlodinium veneficum.</title>
        <authorList>
            <person name="Peng Y."/>
            <person name="Jiang L."/>
            <person name="Lee J."/>
        </authorList>
    </citation>
    <scope>NUCLEOTIDE SEQUENCE</scope>
    <source>
        <strain evidence="3 4">N5</strain>
    </source>
</reference>
<proteinExistence type="predicted"/>
<dbReference type="SUPFAM" id="SSF52799">
    <property type="entry name" value="(Phosphotyrosine protein) phosphatases II"/>
    <property type="match status" value="1"/>
</dbReference>
<dbReference type="GO" id="GO:0016787">
    <property type="term" value="F:hydrolase activity"/>
    <property type="evidence" value="ECO:0007669"/>
    <property type="project" value="InterPro"/>
</dbReference>
<evidence type="ECO:0000259" key="1">
    <source>
        <dbReference type="Pfam" id="PF04273"/>
    </source>
</evidence>